<sequence length="494" mass="53314">MPEQFALPQGIATPAAATHTGHTPSEHPAPTAQPANTAQPAAAAQAVHAAPSASTTTGAQAPASPKLVSPQRLIDEVMGPGPANGAEALKNAGKTEHFARFAEKERRRATRPGRLHTTDVDESARIAKSQVEAFEDGGVLDEKHGGPRSERVRRHVRQLEGGEPTYTLREAGEITGMGAEAVRRMWLSLGFPTIADENERVFTNLDIMELARCAEVIEEGSLNQVAVNALLRASSHTSDRLLQWQQETLVELAGREYGFTPVEARSWVLDHFMDYERLLQEILTYSWRRQLAGLLRRSEAELSQLETANVDSLELNRAVGFIDLVSFTSRTERLNPGEFMDLIEAFDYTCRDVIVSGGGRVVKTLGDAFLFIADDVVTGANVVCDVVDALGAIPEMPAVRASLTWGPVLARFGDVFGAPVNLASRLADVASPGTILTSKQVAQILQMVAEGQFMAIGVGSPELQGLGEVAVVELRRVAAADEDFADTDFQPHLP</sequence>
<dbReference type="Proteomes" id="UP000269974">
    <property type="component" value="Unassembled WGS sequence"/>
</dbReference>
<dbReference type="EC" id="4.6.1.1" evidence="4"/>
<dbReference type="PANTHER" id="PTHR43081">
    <property type="entry name" value="ADENYLATE CYCLASE, TERMINAL-DIFFERENTIATION SPECIFIC-RELATED"/>
    <property type="match status" value="1"/>
</dbReference>
<dbReference type="GO" id="GO:0035556">
    <property type="term" value="P:intracellular signal transduction"/>
    <property type="evidence" value="ECO:0007669"/>
    <property type="project" value="InterPro"/>
</dbReference>
<gene>
    <name evidence="4" type="ORF">NCTC10327_00590</name>
</gene>
<evidence type="ECO:0000256" key="1">
    <source>
        <dbReference type="ARBA" id="ARBA00005381"/>
    </source>
</evidence>
<keyword evidence="4" id="KW-0456">Lyase</keyword>
<feature type="region of interest" description="Disordered" evidence="2">
    <location>
        <begin position="1"/>
        <end position="152"/>
    </location>
</feature>
<dbReference type="AlphaFoldDB" id="A0A7Z9C832"/>
<feature type="compositionally biased region" description="Basic and acidic residues" evidence="2">
    <location>
        <begin position="116"/>
        <end position="125"/>
    </location>
</feature>
<dbReference type="EMBL" id="UYIO01000001">
    <property type="protein sequence ID" value="VDG75905.1"/>
    <property type="molecule type" value="Genomic_DNA"/>
</dbReference>
<feature type="domain" description="Guanylate cyclase" evidence="3">
    <location>
        <begin position="318"/>
        <end position="427"/>
    </location>
</feature>
<feature type="compositionally biased region" description="Low complexity" evidence="2">
    <location>
        <begin position="12"/>
        <end position="55"/>
    </location>
</feature>
<dbReference type="SUPFAM" id="SSF55073">
    <property type="entry name" value="Nucleotide cyclase"/>
    <property type="match status" value="1"/>
</dbReference>
<evidence type="ECO:0000313" key="4">
    <source>
        <dbReference type="EMBL" id="VDG75905.1"/>
    </source>
</evidence>
<feature type="compositionally biased region" description="Basic and acidic residues" evidence="2">
    <location>
        <begin position="140"/>
        <end position="150"/>
    </location>
</feature>
<dbReference type="Pfam" id="PF00211">
    <property type="entry name" value="Guanylate_cyc"/>
    <property type="match status" value="1"/>
</dbReference>
<dbReference type="PANTHER" id="PTHR43081:SF1">
    <property type="entry name" value="ADENYLATE CYCLASE, TERMINAL-DIFFERENTIATION SPECIFIC"/>
    <property type="match status" value="1"/>
</dbReference>
<comment type="caution">
    <text evidence="4">The sequence shown here is derived from an EMBL/GenBank/DDBJ whole genome shotgun (WGS) entry which is preliminary data.</text>
</comment>
<dbReference type="GO" id="GO:0009190">
    <property type="term" value="P:cyclic nucleotide biosynthetic process"/>
    <property type="evidence" value="ECO:0007669"/>
    <property type="project" value="InterPro"/>
</dbReference>
<dbReference type="InterPro" id="IPR050697">
    <property type="entry name" value="Adenylyl/Guanylyl_Cyclase_3/4"/>
</dbReference>
<name>A0A7Z9C832_9ACTO</name>
<dbReference type="CDD" id="cd07302">
    <property type="entry name" value="CHD"/>
    <property type="match status" value="1"/>
</dbReference>
<dbReference type="Gene3D" id="3.30.70.1230">
    <property type="entry name" value="Nucleotide cyclase"/>
    <property type="match status" value="1"/>
</dbReference>
<comment type="similarity">
    <text evidence="1">Belongs to the adenylyl cyclase class-3 family.</text>
</comment>
<evidence type="ECO:0000256" key="2">
    <source>
        <dbReference type="SAM" id="MobiDB-lite"/>
    </source>
</evidence>
<dbReference type="PROSITE" id="PS50125">
    <property type="entry name" value="GUANYLATE_CYCLASE_2"/>
    <property type="match status" value="1"/>
</dbReference>
<reference evidence="4 5" key="1">
    <citation type="submission" date="2018-11" db="EMBL/GenBank/DDBJ databases">
        <authorList>
            <consortium name="Pathogen Informatics"/>
        </authorList>
    </citation>
    <scope>NUCLEOTIDE SEQUENCE [LARGE SCALE GENOMIC DNA]</scope>
    <source>
        <strain evidence="4 5">NCTC10327</strain>
    </source>
</reference>
<dbReference type="InterPro" id="IPR029787">
    <property type="entry name" value="Nucleotide_cyclase"/>
</dbReference>
<dbReference type="SMART" id="SM00044">
    <property type="entry name" value="CYCc"/>
    <property type="match status" value="1"/>
</dbReference>
<dbReference type="RefSeq" id="WP_185933785.1">
    <property type="nucleotide sequence ID" value="NZ_UYIO01000001.1"/>
</dbReference>
<proteinExistence type="inferred from homology"/>
<protein>
    <submittedName>
        <fullName evidence="4">pH-sensitive adenylate cyclase Rv1264</fullName>
        <ecNumber evidence="4">4.6.1.1</ecNumber>
    </submittedName>
</protein>
<dbReference type="InterPro" id="IPR001054">
    <property type="entry name" value="A/G_cyclase"/>
</dbReference>
<feature type="compositionally biased region" description="Basic and acidic residues" evidence="2">
    <location>
        <begin position="93"/>
        <end position="106"/>
    </location>
</feature>
<evidence type="ECO:0000259" key="3">
    <source>
        <dbReference type="PROSITE" id="PS50125"/>
    </source>
</evidence>
<accession>A0A7Z9C832</accession>
<evidence type="ECO:0000313" key="5">
    <source>
        <dbReference type="Proteomes" id="UP000269974"/>
    </source>
</evidence>
<dbReference type="GO" id="GO:0004016">
    <property type="term" value="F:adenylate cyclase activity"/>
    <property type="evidence" value="ECO:0007669"/>
    <property type="project" value="UniProtKB-EC"/>
</dbReference>
<organism evidence="4 5">
    <name type="scientific">Actinobaculum suis</name>
    <dbReference type="NCBI Taxonomy" id="1657"/>
    <lineage>
        <taxon>Bacteria</taxon>
        <taxon>Bacillati</taxon>
        <taxon>Actinomycetota</taxon>
        <taxon>Actinomycetes</taxon>
        <taxon>Actinomycetales</taxon>
        <taxon>Actinomycetaceae</taxon>
        <taxon>Actinobaculum</taxon>
    </lineage>
</organism>